<protein>
    <submittedName>
        <fullName evidence="3">Putative killer toxin subunits alpha beta protein</fullName>
    </submittedName>
</protein>
<dbReference type="HOGENOM" id="CLU_005800_0_0_1"/>
<evidence type="ECO:0000313" key="4">
    <source>
        <dbReference type="Proteomes" id="UP000014074"/>
    </source>
</evidence>
<dbReference type="KEGG" id="tmn:UCRPA7_824"/>
<dbReference type="Pfam" id="PF13517">
    <property type="entry name" value="FG-GAP_3"/>
    <property type="match status" value="2"/>
</dbReference>
<dbReference type="GO" id="GO:0004622">
    <property type="term" value="F:phosphatidylcholine lysophospholipase activity"/>
    <property type="evidence" value="ECO:0007669"/>
    <property type="project" value="TreeGrafter"/>
</dbReference>
<proteinExistence type="predicted"/>
<dbReference type="SUPFAM" id="SSF52266">
    <property type="entry name" value="SGNH hydrolase"/>
    <property type="match status" value="1"/>
</dbReference>
<accession>R8BW59</accession>
<dbReference type="Gene3D" id="2.130.10.130">
    <property type="entry name" value="Integrin alpha, N-terminal"/>
    <property type="match status" value="1"/>
</dbReference>
<reference evidence="4" key="1">
    <citation type="journal article" date="2013" name="Genome Announc.">
        <title>Draft genome sequence of the ascomycete Phaeoacremonium aleophilum strain UCR-PA7, a causal agent of the esca disease complex in grapevines.</title>
        <authorList>
            <person name="Blanco-Ulate B."/>
            <person name="Rolshausen P."/>
            <person name="Cantu D."/>
        </authorList>
    </citation>
    <scope>NUCLEOTIDE SEQUENCE [LARGE SCALE GENOMIC DNA]</scope>
    <source>
        <strain evidence="4">UCR-PA7</strain>
    </source>
</reference>
<keyword evidence="1" id="KW-0732">Signal</keyword>
<dbReference type="Pfam" id="PF00657">
    <property type="entry name" value="Lipase_GDSL"/>
    <property type="match status" value="1"/>
</dbReference>
<evidence type="ECO:0000256" key="1">
    <source>
        <dbReference type="ARBA" id="ARBA00022729"/>
    </source>
</evidence>
<dbReference type="PANTHER" id="PTHR30383">
    <property type="entry name" value="THIOESTERASE 1/PROTEASE 1/LYSOPHOSPHOLIPASE L1"/>
    <property type="match status" value="1"/>
</dbReference>
<dbReference type="EMBL" id="KB932817">
    <property type="protein sequence ID" value="EOO03560.1"/>
    <property type="molecule type" value="Genomic_DNA"/>
</dbReference>
<dbReference type="OrthoDB" id="3915838at2759"/>
<keyword evidence="4" id="KW-1185">Reference proteome</keyword>
<sequence length="1311" mass="142607">MSTWLALNLTDVEATPGYVIDQIHTASEACYTYKPNVVLINAGTNDCVGNIDIDNAHKRLESLIDDLWTNIGDTTVVIVSTILINGVASVNTNSAIVNTNYRSLVSSLQAEGKPIYLTEFDNWITMDNIGSDGTHPTEEGYKRMAGGFYASIAQADADGAIKAPQDADLSTASSDCKKTAGTGVSAGAETQTGSGYSDGIYYHDSTDMGTLLTITSDWDRNQWSFARLFRQDRDDLLGWISESDGSITYAVWRNDGDGVMTKIDDMTNFPNQCIPRGLRFIDLNGDGLDDFVCISNPDGALYGVINNGDGGGSSGPTWTSIGLIKAADSNFPQAQVRLGDIDGDGRADFIGLDADGTAHVWRNAGTGDKPDSWQSLGTRWTGGNRGDLAGVHFKDINGDGRDDWMWTSDTGTTYTYTNSRSCLKGVEGNGLNVAWRQGFYTGQSSGATHLASFDGDVTRDRIHFARIYGEPAAFSLLGRQDYVYMEHEEDGDKHIFKIRVWKNQGSGSAKLKADGDKYGNMMGTGRMDYVWSYSFGKMIIFRNGGVDYISTGTSYWTQPQQDLFDPQALIGKDLDRRDLHLTDFDGDGKDDIVWVDPDNNNHVSVFINKYDGTTWSWEYQSDPAPSLSCSQTKGLGIHDIPIRWGDISGNGRDDYVCIEPNGRMSGYVHEIDGSWTYNEQFFGPKGYDRANFRFGDVNGDGKDDVIWTEKFSGDGYVYYNDGPMQIAGSSYHWDVDSNNMPVLAYAGNTAGTCTYYPDFNGDGRVDQHVILQSFNNIAWTSYNLCTGDHTGDDENPYTDPGLAIPSTSSGSGSGDGDGDGDGTGTGVVTHEEGSSWCQAHADDAASGGDAYDTIVWNFELVACSMTATQTVTSLPFQTVDCLNPVITDADQDQSERWDAVDTDTAIEIVLLDYFYEQDITSLTFPEYVSNFFNGPEGMNCGKTASDTGCETMSECSDVNHPAGYFILNSFVSIHGFLYDMYSACYNAESNMESSIGVFSDTFAEIEDVDAEVDEILTVRDTNVVFADWKEAVGKKNENWLAVGKDSSNAIVNNGITLLKSSSIWAVSDNNQALLSYYMGQMVKTAATAISDTNTDLFNGSATSVADLYRVIDEGKLMETTITAGDLDAQASLENSLYSVLIPYAWSLSNKNSHPVVIDTGYDCSDVWPSYFHDYISEDTAKSLSVCYNDALYYLLDARACNTDCSGVDPQGSVACAPTKFFEPLGSSDLDGSKWGGLTIANLTISAINAYTSNGNANGWSYADPANPSDMDKLWDDGINAAGVNLIPVCSLATAFNNWVTCDISADNYPCN</sequence>
<dbReference type="InterPro" id="IPR028994">
    <property type="entry name" value="Integrin_alpha_N"/>
</dbReference>
<gene>
    <name evidence="3" type="ORF">UCRPA7_824</name>
</gene>
<evidence type="ECO:0000256" key="2">
    <source>
        <dbReference type="SAM" id="MobiDB-lite"/>
    </source>
</evidence>
<dbReference type="PANTHER" id="PTHR30383:SF31">
    <property type="entry name" value="SGNH HYDROLASE-TYPE ESTERASE DOMAIN-CONTAINING PROTEIN-RELATED"/>
    <property type="match status" value="1"/>
</dbReference>
<dbReference type="InterPro" id="IPR013517">
    <property type="entry name" value="FG-GAP"/>
</dbReference>
<dbReference type="InterPro" id="IPR001087">
    <property type="entry name" value="GDSL"/>
</dbReference>
<dbReference type="InterPro" id="IPR036514">
    <property type="entry name" value="SGNH_hydro_sf"/>
</dbReference>
<dbReference type="RefSeq" id="XP_007911606.1">
    <property type="nucleotide sequence ID" value="XM_007913415.1"/>
</dbReference>
<evidence type="ECO:0000313" key="3">
    <source>
        <dbReference type="EMBL" id="EOO03560.1"/>
    </source>
</evidence>
<dbReference type="SUPFAM" id="SSF69318">
    <property type="entry name" value="Integrin alpha N-terminal domain"/>
    <property type="match status" value="2"/>
</dbReference>
<feature type="compositionally biased region" description="Gly residues" evidence="2">
    <location>
        <begin position="811"/>
        <end position="825"/>
    </location>
</feature>
<dbReference type="Gene3D" id="2.40.128.340">
    <property type="match status" value="1"/>
</dbReference>
<name>R8BW59_PHAM7</name>
<dbReference type="Gene3D" id="3.40.50.1110">
    <property type="entry name" value="SGNH hydrolase"/>
    <property type="match status" value="1"/>
</dbReference>
<feature type="region of interest" description="Disordered" evidence="2">
    <location>
        <begin position="790"/>
        <end position="832"/>
    </location>
</feature>
<dbReference type="GeneID" id="19329072"/>
<dbReference type="eggNOG" id="ENOG502SIJX">
    <property type="taxonomic scope" value="Eukaryota"/>
</dbReference>
<dbReference type="InterPro" id="IPR051532">
    <property type="entry name" value="Ester_Hydrolysis_Enzymes"/>
</dbReference>
<dbReference type="Proteomes" id="UP000014074">
    <property type="component" value="Unassembled WGS sequence"/>
</dbReference>
<organism evidence="3 4">
    <name type="scientific">Phaeoacremonium minimum (strain UCR-PA7)</name>
    <name type="common">Esca disease fungus</name>
    <name type="synonym">Togninia minima</name>
    <dbReference type="NCBI Taxonomy" id="1286976"/>
    <lineage>
        <taxon>Eukaryota</taxon>
        <taxon>Fungi</taxon>
        <taxon>Dikarya</taxon>
        <taxon>Ascomycota</taxon>
        <taxon>Pezizomycotina</taxon>
        <taxon>Sordariomycetes</taxon>
        <taxon>Sordariomycetidae</taxon>
        <taxon>Togniniales</taxon>
        <taxon>Togniniaceae</taxon>
        <taxon>Phaeoacremonium</taxon>
    </lineage>
</organism>